<evidence type="ECO:0000313" key="2">
    <source>
        <dbReference type="Proteomes" id="UP000030185"/>
    </source>
</evidence>
<protein>
    <submittedName>
        <fullName evidence="1">Uncharacterized protein</fullName>
    </submittedName>
</protein>
<organism evidence="1 2">
    <name type="scientific">Sporocytophaga myxococcoides</name>
    <dbReference type="NCBI Taxonomy" id="153721"/>
    <lineage>
        <taxon>Bacteria</taxon>
        <taxon>Pseudomonadati</taxon>
        <taxon>Bacteroidota</taxon>
        <taxon>Cytophagia</taxon>
        <taxon>Cytophagales</taxon>
        <taxon>Cytophagaceae</taxon>
        <taxon>Sporocytophaga</taxon>
    </lineage>
</organism>
<comment type="caution">
    <text evidence="1">The sequence shown here is derived from an EMBL/GenBank/DDBJ whole genome shotgun (WGS) entry which is preliminary data.</text>
</comment>
<proteinExistence type="predicted"/>
<dbReference type="AlphaFoldDB" id="A0A098LJR6"/>
<gene>
    <name evidence="1" type="ORF">MYP_3897</name>
</gene>
<dbReference type="Proteomes" id="UP000030185">
    <property type="component" value="Unassembled WGS sequence"/>
</dbReference>
<sequence>MALTAGISNSQNNEVCNPVYSVNLYHFNETPGLTYETYLTISEMVNYKCDQAVAGQSPLKQCTWNLN</sequence>
<name>A0A098LJR6_9BACT</name>
<evidence type="ECO:0000313" key="1">
    <source>
        <dbReference type="EMBL" id="GAL86667.1"/>
    </source>
</evidence>
<keyword evidence="2" id="KW-1185">Reference proteome</keyword>
<reference evidence="1 2" key="1">
    <citation type="submission" date="2014-09" db="EMBL/GenBank/DDBJ databases">
        <title>Sporocytophaga myxococcoides PG-01 genome sequencing.</title>
        <authorList>
            <person name="Liu L."/>
            <person name="Gao P.J."/>
            <person name="Chen G.J."/>
            <person name="Wang L.S."/>
        </authorList>
    </citation>
    <scope>NUCLEOTIDE SEQUENCE [LARGE SCALE GENOMIC DNA]</scope>
    <source>
        <strain evidence="1 2">PG-01</strain>
    </source>
</reference>
<accession>A0A098LJR6</accession>
<dbReference type="EMBL" id="BBLT01000009">
    <property type="protein sequence ID" value="GAL86667.1"/>
    <property type="molecule type" value="Genomic_DNA"/>
</dbReference>